<proteinExistence type="predicted"/>
<dbReference type="EMBL" id="VOSK01000038">
    <property type="protein sequence ID" value="MPR26047.1"/>
    <property type="molecule type" value="Genomic_DNA"/>
</dbReference>
<reference evidence="1 2" key="1">
    <citation type="journal article" date="2019" name="Syst. Appl. Microbiol.">
        <title>Microvirga tunisiensis sp. nov., a root nodule symbiotic bacterium isolated from Lupinus micranthus and L. luteus grown in Northern Tunisia.</title>
        <authorList>
            <person name="Msaddak A."/>
            <person name="Rejili M."/>
            <person name="Duran D."/>
            <person name="Mars M."/>
            <person name="Palacios J.M."/>
            <person name="Ruiz-Argueso T."/>
            <person name="Rey L."/>
            <person name="Imperial J."/>
        </authorList>
    </citation>
    <scope>NUCLEOTIDE SEQUENCE [LARGE SCALE GENOMIC DNA]</scope>
    <source>
        <strain evidence="1 2">Lmie10</strain>
    </source>
</reference>
<protein>
    <submittedName>
        <fullName evidence="1">Uncharacterized protein</fullName>
    </submittedName>
</protein>
<name>A0A5N7MGN1_9HYPH</name>
<sequence>MRNPRRSYDENGNEIRPMDLASMREHGARSVMAICQRHGCGHESSINVENWPDDMPVPDVGLKLKCSKCGSKDIKTIPDWSDREPLMGLR</sequence>
<dbReference type="AlphaFoldDB" id="A0A5N7MGN1"/>
<accession>A0A5N7MGN1</accession>
<dbReference type="OrthoDB" id="7995910at2"/>
<organism evidence="1 2">
    <name type="scientific">Microvirga tunisiensis</name>
    <dbReference type="NCBI Taxonomy" id="2108360"/>
    <lineage>
        <taxon>Bacteria</taxon>
        <taxon>Pseudomonadati</taxon>
        <taxon>Pseudomonadota</taxon>
        <taxon>Alphaproteobacteria</taxon>
        <taxon>Hyphomicrobiales</taxon>
        <taxon>Methylobacteriaceae</taxon>
        <taxon>Microvirga</taxon>
    </lineage>
</organism>
<gene>
    <name evidence="1" type="ORF">FS320_12620</name>
</gene>
<evidence type="ECO:0000313" key="2">
    <source>
        <dbReference type="Proteomes" id="UP000403266"/>
    </source>
</evidence>
<dbReference type="Proteomes" id="UP000403266">
    <property type="component" value="Unassembled WGS sequence"/>
</dbReference>
<keyword evidence="2" id="KW-1185">Reference proteome</keyword>
<dbReference type="RefSeq" id="WP_152711991.1">
    <property type="nucleotide sequence ID" value="NZ_VOSJ01000006.1"/>
</dbReference>
<evidence type="ECO:0000313" key="1">
    <source>
        <dbReference type="EMBL" id="MPR26047.1"/>
    </source>
</evidence>
<comment type="caution">
    <text evidence="1">The sequence shown here is derived from an EMBL/GenBank/DDBJ whole genome shotgun (WGS) entry which is preliminary data.</text>
</comment>